<dbReference type="GO" id="GO:0005840">
    <property type="term" value="C:ribosome"/>
    <property type="evidence" value="ECO:0007669"/>
    <property type="project" value="UniProtKB-KW"/>
</dbReference>
<accession>A0AA35SIZ3</accession>
<gene>
    <name evidence="1" type="ORF">GBAR_LOCUS16747</name>
</gene>
<evidence type="ECO:0000313" key="1">
    <source>
        <dbReference type="EMBL" id="CAI8029466.1"/>
    </source>
</evidence>
<keyword evidence="1" id="KW-0687">Ribonucleoprotein</keyword>
<reference evidence="1" key="1">
    <citation type="submission" date="2023-03" db="EMBL/GenBank/DDBJ databases">
        <authorList>
            <person name="Steffen K."/>
            <person name="Cardenas P."/>
        </authorList>
    </citation>
    <scope>NUCLEOTIDE SEQUENCE</scope>
</reference>
<comment type="caution">
    <text evidence="1">The sequence shown here is derived from an EMBL/GenBank/DDBJ whole genome shotgun (WGS) entry which is preliminary data.</text>
</comment>
<dbReference type="GO" id="GO:0005739">
    <property type="term" value="C:mitochondrion"/>
    <property type="evidence" value="ECO:0007669"/>
    <property type="project" value="InterPro"/>
</dbReference>
<proteinExistence type="predicted"/>
<sequence>MSQRAAEMVQYLARQRPRKLFNVLNKLEGHGVGRKVTRTIWRQEEAGPDPVAPCYWTITRVKPDQSLRKGDVWGVLTWRGNSKVQEKKIRSYLKEQWKLLPKDL</sequence>
<dbReference type="PANTHER" id="PTHR28589:SF1">
    <property type="entry name" value="SMALL RIBOSOMAL SUBUNIT PROTEIN MS34"/>
    <property type="match status" value="1"/>
</dbReference>
<evidence type="ECO:0000313" key="2">
    <source>
        <dbReference type="Proteomes" id="UP001174909"/>
    </source>
</evidence>
<dbReference type="GO" id="GO:0003735">
    <property type="term" value="F:structural constituent of ribosome"/>
    <property type="evidence" value="ECO:0007669"/>
    <property type="project" value="InterPro"/>
</dbReference>
<keyword evidence="2" id="KW-1185">Reference proteome</keyword>
<dbReference type="Proteomes" id="UP001174909">
    <property type="component" value="Unassembled WGS sequence"/>
</dbReference>
<protein>
    <submittedName>
        <fullName evidence="1">28S ribosomal protein S34, mitochondrial</fullName>
    </submittedName>
</protein>
<dbReference type="InterPro" id="IPR032053">
    <property type="entry name" value="Ribosomal_mS34"/>
</dbReference>
<dbReference type="PANTHER" id="PTHR28589">
    <property type="entry name" value="28S RIBOSOMAL PROTEIN S34, MITOCHONDRIAL"/>
    <property type="match status" value="1"/>
</dbReference>
<dbReference type="EMBL" id="CASHTH010002410">
    <property type="protein sequence ID" value="CAI8029466.1"/>
    <property type="molecule type" value="Genomic_DNA"/>
</dbReference>
<dbReference type="Pfam" id="PF16053">
    <property type="entry name" value="MRP-S34"/>
    <property type="match status" value="1"/>
</dbReference>
<organism evidence="1 2">
    <name type="scientific">Geodia barretti</name>
    <name type="common">Barrett's horny sponge</name>
    <dbReference type="NCBI Taxonomy" id="519541"/>
    <lineage>
        <taxon>Eukaryota</taxon>
        <taxon>Metazoa</taxon>
        <taxon>Porifera</taxon>
        <taxon>Demospongiae</taxon>
        <taxon>Heteroscleromorpha</taxon>
        <taxon>Tetractinellida</taxon>
        <taxon>Astrophorina</taxon>
        <taxon>Geodiidae</taxon>
        <taxon>Geodia</taxon>
    </lineage>
</organism>
<name>A0AA35SIZ3_GEOBA</name>
<dbReference type="AlphaFoldDB" id="A0AA35SIZ3"/>
<keyword evidence="1" id="KW-0689">Ribosomal protein</keyword>